<organism evidence="1 2">
    <name type="scientific">Luteolibacter arcticus</name>
    <dbReference type="NCBI Taxonomy" id="1581411"/>
    <lineage>
        <taxon>Bacteria</taxon>
        <taxon>Pseudomonadati</taxon>
        <taxon>Verrucomicrobiota</taxon>
        <taxon>Verrucomicrobiia</taxon>
        <taxon>Verrucomicrobiales</taxon>
        <taxon>Verrucomicrobiaceae</taxon>
        <taxon>Luteolibacter</taxon>
    </lineage>
</organism>
<evidence type="ECO:0000313" key="1">
    <source>
        <dbReference type="EMBL" id="MCW1924990.1"/>
    </source>
</evidence>
<name>A0ABT3GN99_9BACT</name>
<evidence type="ECO:0000313" key="2">
    <source>
        <dbReference type="Proteomes" id="UP001320876"/>
    </source>
</evidence>
<proteinExistence type="predicted"/>
<accession>A0ABT3GN99</accession>
<evidence type="ECO:0008006" key="3">
    <source>
        <dbReference type="Google" id="ProtNLM"/>
    </source>
</evidence>
<comment type="caution">
    <text evidence="1">The sequence shown here is derived from an EMBL/GenBank/DDBJ whole genome shotgun (WGS) entry which is preliminary data.</text>
</comment>
<sequence>MFRIHFEQVGGPDGEAARIDFPLEAGESVTVGDLIRRAVVREIEVRELKVGKAGIQARQNEALDGFRRGLFAVLVEGEPLEDLEQWVPADARDITFIRVLPLVGG</sequence>
<dbReference type="EMBL" id="JAPDDT010000011">
    <property type="protein sequence ID" value="MCW1924990.1"/>
    <property type="molecule type" value="Genomic_DNA"/>
</dbReference>
<dbReference type="RefSeq" id="WP_264489098.1">
    <property type="nucleotide sequence ID" value="NZ_JAPDDT010000011.1"/>
</dbReference>
<gene>
    <name evidence="1" type="ORF">OKA05_20675</name>
</gene>
<dbReference type="Proteomes" id="UP001320876">
    <property type="component" value="Unassembled WGS sequence"/>
</dbReference>
<keyword evidence="2" id="KW-1185">Reference proteome</keyword>
<protein>
    <recommendedName>
        <fullName evidence="3">MoaD/ThiS family protein</fullName>
    </recommendedName>
</protein>
<reference evidence="1 2" key="1">
    <citation type="submission" date="2022-10" db="EMBL/GenBank/DDBJ databases">
        <title>Luteolibacter arcticus strain CCTCC AB 2014275, whole genome shotgun sequencing project.</title>
        <authorList>
            <person name="Zhao G."/>
            <person name="Shen L."/>
        </authorList>
    </citation>
    <scope>NUCLEOTIDE SEQUENCE [LARGE SCALE GENOMIC DNA]</scope>
    <source>
        <strain evidence="1 2">CCTCC AB 2014275</strain>
    </source>
</reference>